<protein>
    <submittedName>
        <fullName evidence="2">DUF5518 domain-containing protein</fullName>
    </submittedName>
</protein>
<dbReference type="InterPro" id="IPR040493">
    <property type="entry name" value="DUF5518"/>
</dbReference>
<organism evidence="2 3">
    <name type="scientific">Halogeometricum luteum</name>
    <dbReference type="NCBI Taxonomy" id="2950537"/>
    <lineage>
        <taxon>Archaea</taxon>
        <taxon>Methanobacteriati</taxon>
        <taxon>Methanobacteriota</taxon>
        <taxon>Stenosarchaea group</taxon>
        <taxon>Halobacteria</taxon>
        <taxon>Halobacteriales</taxon>
        <taxon>Haloferacaceae</taxon>
        <taxon>Halogeometricum</taxon>
    </lineage>
</organism>
<keyword evidence="1" id="KW-1133">Transmembrane helix</keyword>
<keyword evidence="3" id="KW-1185">Reference proteome</keyword>
<evidence type="ECO:0000313" key="2">
    <source>
        <dbReference type="EMBL" id="MDS0294595.1"/>
    </source>
</evidence>
<dbReference type="Pfam" id="PF17647">
    <property type="entry name" value="DUF5518"/>
    <property type="match status" value="1"/>
</dbReference>
<proteinExistence type="predicted"/>
<evidence type="ECO:0000256" key="1">
    <source>
        <dbReference type="SAM" id="Phobius"/>
    </source>
</evidence>
<accession>A0ABU2G1D6</accession>
<feature type="transmembrane region" description="Helical" evidence="1">
    <location>
        <begin position="62"/>
        <end position="88"/>
    </location>
</feature>
<dbReference type="Proteomes" id="UP001254813">
    <property type="component" value="Unassembled WGS sequence"/>
</dbReference>
<dbReference type="RefSeq" id="WP_310928420.1">
    <property type="nucleotide sequence ID" value="NZ_JAMQOQ010000002.1"/>
</dbReference>
<reference evidence="2 3" key="1">
    <citation type="submission" date="2022-06" db="EMBL/GenBank/DDBJ databases">
        <title>Halogeometricum sp. a new haloarchaeum isolate from saline soil.</title>
        <authorList>
            <person name="Strakova D."/>
            <person name="Galisteo C."/>
            <person name="Sanchez-Porro C."/>
            <person name="Ventosa A."/>
        </authorList>
    </citation>
    <scope>NUCLEOTIDE SEQUENCE [LARGE SCALE GENOMIC DNA]</scope>
    <source>
        <strain evidence="3">S3BR25-2</strain>
    </source>
</reference>
<feature type="transmembrane region" description="Helical" evidence="1">
    <location>
        <begin position="5"/>
        <end position="24"/>
    </location>
</feature>
<feature type="transmembrane region" description="Helical" evidence="1">
    <location>
        <begin position="94"/>
        <end position="118"/>
    </location>
</feature>
<comment type="caution">
    <text evidence="2">The sequence shown here is derived from an EMBL/GenBank/DDBJ whole genome shotgun (WGS) entry which is preliminary data.</text>
</comment>
<keyword evidence="1" id="KW-0812">Transmembrane</keyword>
<evidence type="ECO:0000313" key="3">
    <source>
        <dbReference type="Proteomes" id="UP001254813"/>
    </source>
</evidence>
<feature type="transmembrane region" description="Helical" evidence="1">
    <location>
        <begin position="30"/>
        <end position="50"/>
    </location>
</feature>
<sequence>MNYRAILYGLAASIVIGLLSGLGLPYTDASLPIIGAGLSGLLAGGIAGYVNRGTMGSDALHGGIATVVGGIIVATFLLVFGTLVAGVFGLAAGVAAFLVVAVTAVPGALGGALGGMLADTGDSERTRPAA</sequence>
<gene>
    <name evidence="2" type="ORF">NDI79_10465</name>
</gene>
<name>A0ABU2G1D6_9EURY</name>
<dbReference type="EMBL" id="JAMQOQ010000002">
    <property type="protein sequence ID" value="MDS0294595.1"/>
    <property type="molecule type" value="Genomic_DNA"/>
</dbReference>
<keyword evidence="1" id="KW-0472">Membrane</keyword>